<gene>
    <name evidence="1" type="ORF">PGO_002555</name>
</gene>
<comment type="caution">
    <text evidence="1">The sequence shown here is derived from an EMBL/GenBank/DDBJ whole genome shotgun (WGS) entry which is preliminary data.</text>
</comment>
<dbReference type="GeneID" id="39745168"/>
<name>A0A1Y1JQ74_PLAGO</name>
<organism evidence="1 2">
    <name type="scientific">Plasmodium gonderi</name>
    <dbReference type="NCBI Taxonomy" id="77519"/>
    <lineage>
        <taxon>Eukaryota</taxon>
        <taxon>Sar</taxon>
        <taxon>Alveolata</taxon>
        <taxon>Apicomplexa</taxon>
        <taxon>Aconoidasida</taxon>
        <taxon>Haemosporida</taxon>
        <taxon>Plasmodiidae</taxon>
        <taxon>Plasmodium</taxon>
        <taxon>Plasmodium (Plasmodium)</taxon>
    </lineage>
</organism>
<accession>A0A1Y1JQ74</accession>
<reference evidence="2" key="1">
    <citation type="submission" date="2017-04" db="EMBL/GenBank/DDBJ databases">
        <title>Plasmodium gonderi genome.</title>
        <authorList>
            <person name="Arisue N."/>
            <person name="Honma H."/>
            <person name="Kawai S."/>
            <person name="Tougan T."/>
            <person name="Tanabe K."/>
            <person name="Horii T."/>
        </authorList>
    </citation>
    <scope>NUCLEOTIDE SEQUENCE [LARGE SCALE GENOMIC DNA]</scope>
    <source>
        <strain evidence="2">ATCC 30045</strain>
    </source>
</reference>
<sequence>MCINIYTAINKFTKTDLPSVKFYEKLDNDFMILVDVPYCGTFSKVKYGTNGQIKELCKTYINYLVKQVQIFRKFEYKYMNCNSITYWLYDKLSTTPKMDERSCSNALSEINNMWERATENVNRSDAKSCKPYLKITSYHDNWNDAKKLFDYSMDFNYLKDMENNCNDKCDELCEYLNDINDIYERYEDTSSGNNKLLCPLSKDEYDKCNPRSLLDKFKCVTSTEELQLPKQNLSVEGEATEEEKDNVQEETIVEGGPGGEEAGSTLLIKEDSEEDSELISGESHPLSAFGNKFTPIGRQIQNKFPNMDNMIRKLSKKGNRSPTHRFETYNPFGEYLEENYIGYNPV</sequence>
<evidence type="ECO:0000313" key="1">
    <source>
        <dbReference type="EMBL" id="GAW84360.1"/>
    </source>
</evidence>
<dbReference type="Proteomes" id="UP000195521">
    <property type="component" value="Unassembled WGS sequence"/>
</dbReference>
<keyword evidence="2" id="KW-1185">Reference proteome</keyword>
<dbReference type="Pfam" id="PF05795">
    <property type="entry name" value="Plasmodium_Vir"/>
    <property type="match status" value="1"/>
</dbReference>
<evidence type="ECO:0000313" key="2">
    <source>
        <dbReference type="Proteomes" id="UP000195521"/>
    </source>
</evidence>
<protein>
    <submittedName>
        <fullName evidence="1">Variable surface protein</fullName>
    </submittedName>
</protein>
<dbReference type="InterPro" id="IPR008780">
    <property type="entry name" value="Plasmodium_Vir"/>
</dbReference>
<proteinExistence type="predicted"/>
<dbReference type="RefSeq" id="XP_028546949.1">
    <property type="nucleotide sequence ID" value="XM_028691148.1"/>
</dbReference>
<dbReference type="EMBL" id="BDQF01000260">
    <property type="protein sequence ID" value="GAW84360.1"/>
    <property type="molecule type" value="Genomic_DNA"/>
</dbReference>
<dbReference type="AlphaFoldDB" id="A0A1Y1JQ74"/>